<name>A0A6M1SWB0_9BACT</name>
<feature type="transmembrane region" description="Helical" evidence="8">
    <location>
        <begin position="305"/>
        <end position="324"/>
    </location>
</feature>
<evidence type="ECO:0000256" key="3">
    <source>
        <dbReference type="ARBA" id="ARBA00022692"/>
    </source>
</evidence>
<keyword evidence="7 8" id="KW-0472">Membrane</keyword>
<organism evidence="9 10">
    <name type="scientific">Halalkalibaculum roseum</name>
    <dbReference type="NCBI Taxonomy" id="2709311"/>
    <lineage>
        <taxon>Bacteria</taxon>
        <taxon>Pseudomonadati</taxon>
        <taxon>Balneolota</taxon>
        <taxon>Balneolia</taxon>
        <taxon>Balneolales</taxon>
        <taxon>Balneolaceae</taxon>
        <taxon>Halalkalibaculum</taxon>
    </lineage>
</organism>
<evidence type="ECO:0000256" key="1">
    <source>
        <dbReference type="ARBA" id="ARBA00004141"/>
    </source>
</evidence>
<proteinExistence type="inferred from homology"/>
<dbReference type="Pfam" id="PF13646">
    <property type="entry name" value="HEAT_2"/>
    <property type="match status" value="1"/>
</dbReference>
<dbReference type="InterPro" id="IPR004667">
    <property type="entry name" value="ADP_ATP_car_bac_type"/>
</dbReference>
<dbReference type="GO" id="GO:0016020">
    <property type="term" value="C:membrane"/>
    <property type="evidence" value="ECO:0007669"/>
    <property type="project" value="UniProtKB-SubCell"/>
</dbReference>
<sequence>MPYIKEALKALLKRVFGIRDGEYRTAILMQFNIFLLIATLLIVKPTVNALFLARFGAERLPEAFILVAVTALLISTVYARLIGKTRLNYIIERTLLISFATLVLFLILLRLNILEGWVLYLFYIWVAIFAVLSSSQFWILANLVYNVREAKRLFGFIGAGAIAGGIFGGYLTNLLAPVIGSENLIFISATFLLLCIPITRLIWKENISSLTVFRRRRRLREYGEHPLKTILSSRHLSYLAAIIGVSVIVAKLVDFQFSDIAHRAITDADELAAFFGFWFSTINLLSLAVQLFLTSRLVGTLGVGTSLLFLPFGIFLGAVTLFLFPELWAAIVIKTADGSLKQSINKSATELLGLPIDMEIKSKTKTFIDVVVDSTATGIAGFILIFIVISLDLSTRFVSAAIILLIGIWIYLIYKVRREYLRSFKFRMEEASDGDRLSPEQVSIDSIVQGIEKVLVDGSEQQILYLLKQVREFSNDQLFDHISELLGHPSSTVRAEAIRTLYHFRNRDLVERIKPFINDPAYEVKKASFEYLFEHAYEDASDLLSIYLDHSDQEIADAALESLAVETRDNETLKIKYDLKKRIRDLMDAVEGLSDTRAHKTRKLRLLDILGNANIPEYYPYIRSSFSEDDPEVVGRAVESAGNSFNHDFLSSLIGFLASDTLRPKARSALVKYGAPVIDPLVEAVVQRTYSMEALRSVPSVIEHFDTQKAVAALFNLLDEDDYLLQMKAVKSLNNLKSSHPELRFNKKEVARRILEEGKVYLSTLSAMHTQIILAYKRQKRGSEEENTQLTEARRNLIELLEKRLDNDLERIFGLLGLKYPPDDIGNALEGIRSNKPEQRINAIEFLDNLLEPDLKRVLIPIVETTILDAISEETLDSLNLEILSEKECFELLLGGNDQRIKLAVLQLIALLGDEKYMPVVKPYTESDNPTIQSGAKEALVKLSQI</sequence>
<keyword evidence="4 8" id="KW-0547">Nucleotide-binding</keyword>
<comment type="caution">
    <text evidence="9">The sequence shown here is derived from an EMBL/GenBank/DDBJ whole genome shotgun (WGS) entry which is preliminary data.</text>
</comment>
<dbReference type="AlphaFoldDB" id="A0A6M1SWB0"/>
<evidence type="ECO:0000313" key="9">
    <source>
        <dbReference type="EMBL" id="NGP75294.1"/>
    </source>
</evidence>
<evidence type="ECO:0000313" key="10">
    <source>
        <dbReference type="Proteomes" id="UP000473278"/>
    </source>
</evidence>
<feature type="transmembrane region" description="Helical" evidence="8">
    <location>
        <begin position="184"/>
        <end position="203"/>
    </location>
</feature>
<keyword evidence="10" id="KW-1185">Reference proteome</keyword>
<comment type="similarity">
    <text evidence="8">Belongs to the ADP/ATP translocase tlc family.</text>
</comment>
<feature type="transmembrane region" description="Helical" evidence="8">
    <location>
        <begin position="21"/>
        <end position="43"/>
    </location>
</feature>
<keyword evidence="5 8" id="KW-0067">ATP-binding</keyword>
<feature type="transmembrane region" description="Helical" evidence="8">
    <location>
        <begin position="63"/>
        <end position="83"/>
    </location>
</feature>
<dbReference type="Pfam" id="PF03219">
    <property type="entry name" value="TLC"/>
    <property type="match status" value="1"/>
</dbReference>
<accession>A0A6M1SWB0</accession>
<dbReference type="EMBL" id="JAALLT010000001">
    <property type="protein sequence ID" value="NGP75294.1"/>
    <property type="molecule type" value="Genomic_DNA"/>
</dbReference>
<dbReference type="PANTHER" id="PTHR43596:SF1">
    <property type="entry name" value="ADP,ATP CARRIER PROTEIN"/>
    <property type="match status" value="1"/>
</dbReference>
<evidence type="ECO:0000256" key="4">
    <source>
        <dbReference type="ARBA" id="ARBA00022741"/>
    </source>
</evidence>
<dbReference type="GO" id="GO:0005471">
    <property type="term" value="F:ATP:ADP antiporter activity"/>
    <property type="evidence" value="ECO:0007669"/>
    <property type="project" value="InterPro"/>
</dbReference>
<dbReference type="RefSeq" id="WP_165138472.1">
    <property type="nucleotide sequence ID" value="NZ_JAALLT010000001.1"/>
</dbReference>
<feature type="transmembrane region" description="Helical" evidence="8">
    <location>
        <begin position="120"/>
        <end position="141"/>
    </location>
</feature>
<evidence type="ECO:0000256" key="8">
    <source>
        <dbReference type="RuleBase" id="RU363121"/>
    </source>
</evidence>
<feature type="transmembrane region" description="Helical" evidence="8">
    <location>
        <begin position="271"/>
        <end position="293"/>
    </location>
</feature>
<evidence type="ECO:0000256" key="7">
    <source>
        <dbReference type="ARBA" id="ARBA00023136"/>
    </source>
</evidence>
<evidence type="ECO:0000256" key="2">
    <source>
        <dbReference type="ARBA" id="ARBA00022448"/>
    </source>
</evidence>
<dbReference type="PANTHER" id="PTHR43596">
    <property type="entry name" value="ADP,ATP CARRIER PROTEIN"/>
    <property type="match status" value="1"/>
</dbReference>
<protein>
    <recommendedName>
        <fullName evidence="8">ADP,ATP carrier protein</fullName>
    </recommendedName>
</protein>
<dbReference type="SUPFAM" id="SSF103473">
    <property type="entry name" value="MFS general substrate transporter"/>
    <property type="match status" value="1"/>
</dbReference>
<feature type="transmembrane region" description="Helical" evidence="8">
    <location>
        <begin position="397"/>
        <end position="414"/>
    </location>
</feature>
<dbReference type="GO" id="GO:0005524">
    <property type="term" value="F:ATP binding"/>
    <property type="evidence" value="ECO:0007669"/>
    <property type="project" value="UniProtKB-KW"/>
</dbReference>
<keyword evidence="2 8" id="KW-0813">Transport</keyword>
<dbReference type="Gene3D" id="1.25.10.10">
    <property type="entry name" value="Leucine-rich Repeat Variant"/>
    <property type="match status" value="2"/>
</dbReference>
<dbReference type="Proteomes" id="UP000473278">
    <property type="component" value="Unassembled WGS sequence"/>
</dbReference>
<dbReference type="SUPFAM" id="SSF48371">
    <property type="entry name" value="ARM repeat"/>
    <property type="match status" value="1"/>
</dbReference>
<dbReference type="InterPro" id="IPR016024">
    <property type="entry name" value="ARM-type_fold"/>
</dbReference>
<keyword evidence="6 8" id="KW-1133">Transmembrane helix</keyword>
<dbReference type="InterPro" id="IPR036259">
    <property type="entry name" value="MFS_trans_sf"/>
</dbReference>
<comment type="subcellular location">
    <subcellularLocation>
        <location evidence="1 8">Membrane</location>
        <topology evidence="1 8">Multi-pass membrane protein</topology>
    </subcellularLocation>
</comment>
<feature type="transmembrane region" description="Helical" evidence="8">
    <location>
        <begin position="95"/>
        <end position="114"/>
    </location>
</feature>
<reference evidence="9 10" key="1">
    <citation type="submission" date="2020-02" db="EMBL/GenBank/DDBJ databases">
        <title>Balneolaceae bacterium YR4-1, complete genome.</title>
        <authorList>
            <person name="Li Y."/>
            <person name="Wu S."/>
        </authorList>
    </citation>
    <scope>NUCLEOTIDE SEQUENCE [LARGE SCALE GENOMIC DNA]</scope>
    <source>
        <strain evidence="9 10">YR4-1</strain>
    </source>
</reference>
<feature type="transmembrane region" description="Helical" evidence="8">
    <location>
        <begin position="153"/>
        <end position="172"/>
    </location>
</feature>
<evidence type="ECO:0000256" key="6">
    <source>
        <dbReference type="ARBA" id="ARBA00022989"/>
    </source>
</evidence>
<evidence type="ECO:0000256" key="5">
    <source>
        <dbReference type="ARBA" id="ARBA00022840"/>
    </source>
</evidence>
<feature type="transmembrane region" description="Helical" evidence="8">
    <location>
        <begin position="367"/>
        <end position="391"/>
    </location>
</feature>
<keyword evidence="3 8" id="KW-0812">Transmembrane</keyword>
<gene>
    <name evidence="9" type="ORF">G3570_01510</name>
</gene>
<dbReference type="InterPro" id="IPR011989">
    <property type="entry name" value="ARM-like"/>
</dbReference>